<dbReference type="SUPFAM" id="SSF141868">
    <property type="entry name" value="EAL domain-like"/>
    <property type="match status" value="1"/>
</dbReference>
<dbReference type="AlphaFoldDB" id="A0A0A5G7N5"/>
<dbReference type="Proteomes" id="UP000030401">
    <property type="component" value="Unassembled WGS sequence"/>
</dbReference>
<evidence type="ECO:0000313" key="4">
    <source>
        <dbReference type="Proteomes" id="UP000030401"/>
    </source>
</evidence>
<dbReference type="PANTHER" id="PTHR33525">
    <property type="match status" value="1"/>
</dbReference>
<dbReference type="Pfam" id="PF08668">
    <property type="entry name" value="HDOD"/>
    <property type="match status" value="1"/>
</dbReference>
<dbReference type="InterPro" id="IPR014408">
    <property type="entry name" value="dGMP_Pdiesterase_EAL/HD-GYP"/>
</dbReference>
<proteinExistence type="predicted"/>
<keyword evidence="4" id="KW-1185">Reference proteome</keyword>
<dbReference type="PIRSF" id="PIRSF003180">
    <property type="entry name" value="DiGMPpdiest_YuxH"/>
    <property type="match status" value="1"/>
</dbReference>
<dbReference type="SMART" id="SM00052">
    <property type="entry name" value="EAL"/>
    <property type="match status" value="1"/>
</dbReference>
<dbReference type="PANTHER" id="PTHR33525:SF4">
    <property type="entry name" value="CYCLIC DI-GMP PHOSPHODIESTERASE CDGJ"/>
    <property type="match status" value="1"/>
</dbReference>
<dbReference type="OrthoDB" id="9804751at2"/>
<sequence length="417" mass="48778">MEVCVARQPILNEKQEVIAYELLYRGNQEQNYYSLIDGDEATANVVMNSFFNIGLQQISDGKRCFVNFTENLLRSNLPYCFPPRTLVIEILENIQPSKEVVYACRNLKREGYRIALDDYILDESNPYSFQLLKYADIIKIDIQQTPLEEQRYIFHRLQAYDLIWLAEKVETREEYQVCKELGYHYFQGYFFSKPAIMKSHDVELPPFYHMDLMKELFKEEPNVKKVVEKIELDVSLSYKLLRLTNTIGNRRLERVKSIEQAVMLVGLNEVKKWAYVLVMRNLKNQQGNVAEEALKISFLRARMCENVAEIIGQRDESASYFLTGMLSLIELFMQQSMQDSLEGLALDEQIKDALLGEPNKYRDVLDLCQLIERGEWDLLEQRAANLSLSIDNLFQQYKESLIWTQALMKRLQELGGA</sequence>
<dbReference type="RefSeq" id="WP_036833679.1">
    <property type="nucleotide sequence ID" value="NZ_AVPG01000008.1"/>
</dbReference>
<name>A0A0A5G7N5_9BACI</name>
<reference evidence="3 4" key="1">
    <citation type="submission" date="2013-08" db="EMBL/GenBank/DDBJ databases">
        <authorList>
            <person name="Huang J."/>
            <person name="Wang G."/>
        </authorList>
    </citation>
    <scope>NUCLEOTIDE SEQUENCE [LARGE SCALE GENOMIC DNA]</scope>
    <source>
        <strain evidence="3 4">JSM 072002</strain>
    </source>
</reference>
<dbReference type="InterPro" id="IPR013976">
    <property type="entry name" value="HDOD"/>
</dbReference>
<protein>
    <recommendedName>
        <fullName evidence="5">HDOD domain-containing protein</fullName>
    </recommendedName>
</protein>
<accession>A0A0A5G7N5</accession>
<gene>
    <name evidence="3" type="ORF">N784_16240</name>
</gene>
<dbReference type="PROSITE" id="PS51833">
    <property type="entry name" value="HDOD"/>
    <property type="match status" value="1"/>
</dbReference>
<comment type="caution">
    <text evidence="3">The sequence shown here is derived from an EMBL/GenBank/DDBJ whole genome shotgun (WGS) entry which is preliminary data.</text>
</comment>
<dbReference type="STRING" id="1385512.N784_16240"/>
<dbReference type="InterPro" id="IPR001633">
    <property type="entry name" value="EAL_dom"/>
</dbReference>
<feature type="domain" description="HDOD" evidence="2">
    <location>
        <begin position="202"/>
        <end position="392"/>
    </location>
</feature>
<dbReference type="Gene3D" id="1.10.3210.10">
    <property type="entry name" value="Hypothetical protein af1432"/>
    <property type="match status" value="1"/>
</dbReference>
<dbReference type="eggNOG" id="COG3434">
    <property type="taxonomic scope" value="Bacteria"/>
</dbReference>
<evidence type="ECO:0000259" key="2">
    <source>
        <dbReference type="PROSITE" id="PS51833"/>
    </source>
</evidence>
<dbReference type="Gene3D" id="3.20.20.450">
    <property type="entry name" value="EAL domain"/>
    <property type="match status" value="1"/>
</dbReference>
<dbReference type="Pfam" id="PF00563">
    <property type="entry name" value="EAL"/>
    <property type="match status" value="1"/>
</dbReference>
<organism evidence="3 4">
    <name type="scientific">Pontibacillus litoralis JSM 072002</name>
    <dbReference type="NCBI Taxonomy" id="1385512"/>
    <lineage>
        <taxon>Bacteria</taxon>
        <taxon>Bacillati</taxon>
        <taxon>Bacillota</taxon>
        <taxon>Bacilli</taxon>
        <taxon>Bacillales</taxon>
        <taxon>Bacillaceae</taxon>
        <taxon>Pontibacillus</taxon>
    </lineage>
</organism>
<dbReference type="EMBL" id="AVPG01000008">
    <property type="protein sequence ID" value="KGX87193.1"/>
    <property type="molecule type" value="Genomic_DNA"/>
</dbReference>
<dbReference type="InterPro" id="IPR035919">
    <property type="entry name" value="EAL_sf"/>
</dbReference>
<evidence type="ECO:0000259" key="1">
    <source>
        <dbReference type="PROSITE" id="PS50883"/>
    </source>
</evidence>
<feature type="domain" description="EAL" evidence="1">
    <location>
        <begin position="1"/>
        <end position="208"/>
    </location>
</feature>
<dbReference type="SUPFAM" id="SSF109604">
    <property type="entry name" value="HD-domain/PDEase-like"/>
    <property type="match status" value="1"/>
</dbReference>
<dbReference type="InterPro" id="IPR052340">
    <property type="entry name" value="RNase_Y/CdgJ"/>
</dbReference>
<dbReference type="PROSITE" id="PS50883">
    <property type="entry name" value="EAL"/>
    <property type="match status" value="1"/>
</dbReference>
<evidence type="ECO:0000313" key="3">
    <source>
        <dbReference type="EMBL" id="KGX87193.1"/>
    </source>
</evidence>
<evidence type="ECO:0008006" key="5">
    <source>
        <dbReference type="Google" id="ProtNLM"/>
    </source>
</evidence>